<keyword evidence="3" id="KW-1185">Reference proteome</keyword>
<sequence>MDIPISKLLSKMEAELTKAKNSQSEKDRRERIVVIQSLCELILDEKSPQVQTITSPSSSSISPAELQKMMGNMATVVKNPSSSEARKEDDANGDSLFDF</sequence>
<dbReference type="Proteomes" id="UP001526147">
    <property type="component" value="Unassembled WGS sequence"/>
</dbReference>
<gene>
    <name evidence="2" type="ORF">OIH86_08800</name>
</gene>
<reference evidence="2 3" key="1">
    <citation type="submission" date="2022-10" db="EMBL/GenBank/DDBJ databases">
        <title>Draft genome assembly of moderately radiation resistant bacterium Metabacillus halosaccharovorans.</title>
        <authorList>
            <person name="Pal S."/>
            <person name="Gopinathan A."/>
        </authorList>
    </citation>
    <scope>NUCLEOTIDE SEQUENCE [LARGE SCALE GENOMIC DNA]</scope>
    <source>
        <strain evidence="2 3">VITHBRA001</strain>
    </source>
</reference>
<dbReference type="EMBL" id="JAOYEY010000033">
    <property type="protein sequence ID" value="MCV9885752.1"/>
    <property type="molecule type" value="Genomic_DNA"/>
</dbReference>
<feature type="region of interest" description="Disordered" evidence="1">
    <location>
        <begin position="77"/>
        <end position="99"/>
    </location>
</feature>
<evidence type="ECO:0000313" key="3">
    <source>
        <dbReference type="Proteomes" id="UP001526147"/>
    </source>
</evidence>
<organism evidence="2 3">
    <name type="scientific">Metabacillus halosaccharovorans</name>
    <dbReference type="NCBI Taxonomy" id="930124"/>
    <lineage>
        <taxon>Bacteria</taxon>
        <taxon>Bacillati</taxon>
        <taxon>Bacillota</taxon>
        <taxon>Bacilli</taxon>
        <taxon>Bacillales</taxon>
        <taxon>Bacillaceae</taxon>
        <taxon>Metabacillus</taxon>
    </lineage>
</organism>
<dbReference type="InterPro" id="IPR035218">
    <property type="entry name" value="DUF5327"/>
</dbReference>
<evidence type="ECO:0000313" key="2">
    <source>
        <dbReference type="EMBL" id="MCV9885752.1"/>
    </source>
</evidence>
<proteinExistence type="predicted"/>
<protein>
    <submittedName>
        <fullName evidence="2">YwdI family protein</fullName>
    </submittedName>
</protein>
<dbReference type="Pfam" id="PF17261">
    <property type="entry name" value="DUF5327"/>
    <property type="match status" value="1"/>
</dbReference>
<comment type="caution">
    <text evidence="2">The sequence shown here is derived from an EMBL/GenBank/DDBJ whole genome shotgun (WGS) entry which is preliminary data.</text>
</comment>
<name>A0ABT3DFK9_9BACI</name>
<accession>A0ABT3DFK9</accession>
<dbReference type="RefSeq" id="WP_264142485.1">
    <property type="nucleotide sequence ID" value="NZ_JAOYEY010000033.1"/>
</dbReference>
<evidence type="ECO:0000256" key="1">
    <source>
        <dbReference type="SAM" id="MobiDB-lite"/>
    </source>
</evidence>